<dbReference type="PROSITE" id="PS51257">
    <property type="entry name" value="PROKAR_LIPOPROTEIN"/>
    <property type="match status" value="1"/>
</dbReference>
<evidence type="ECO:0000313" key="1">
    <source>
        <dbReference type="EMBL" id="GGF21403.1"/>
    </source>
</evidence>
<accession>A0A8J2YU78</accession>
<proteinExistence type="predicted"/>
<evidence type="ECO:0008006" key="3">
    <source>
        <dbReference type="Google" id="ProtNLM"/>
    </source>
</evidence>
<dbReference type="EMBL" id="BMJQ01000007">
    <property type="protein sequence ID" value="GGF21403.1"/>
    <property type="molecule type" value="Genomic_DNA"/>
</dbReference>
<gene>
    <name evidence="1" type="ORF">GCM10011611_29340</name>
</gene>
<dbReference type="AlphaFoldDB" id="A0A8J2YU78"/>
<protein>
    <recommendedName>
        <fullName evidence="3">Lipoprotein</fullName>
    </recommendedName>
</protein>
<dbReference type="Proteomes" id="UP000646365">
    <property type="component" value="Unassembled WGS sequence"/>
</dbReference>
<evidence type="ECO:0000313" key="2">
    <source>
        <dbReference type="Proteomes" id="UP000646365"/>
    </source>
</evidence>
<keyword evidence="2" id="KW-1185">Reference proteome</keyword>
<dbReference type="RefSeq" id="WP_189046990.1">
    <property type="nucleotide sequence ID" value="NZ_BMJQ01000007.1"/>
</dbReference>
<reference evidence="1" key="1">
    <citation type="journal article" date="2014" name="Int. J. Syst. Evol. Microbiol.">
        <title>Complete genome sequence of Corynebacterium casei LMG S-19264T (=DSM 44701T), isolated from a smear-ripened cheese.</title>
        <authorList>
            <consortium name="US DOE Joint Genome Institute (JGI-PGF)"/>
            <person name="Walter F."/>
            <person name="Albersmeier A."/>
            <person name="Kalinowski J."/>
            <person name="Ruckert C."/>
        </authorList>
    </citation>
    <scope>NUCLEOTIDE SEQUENCE</scope>
    <source>
        <strain evidence="1">CGMCC 1.15725</strain>
    </source>
</reference>
<organism evidence="1 2">
    <name type="scientific">Aliidongia dinghuensis</name>
    <dbReference type="NCBI Taxonomy" id="1867774"/>
    <lineage>
        <taxon>Bacteria</taxon>
        <taxon>Pseudomonadati</taxon>
        <taxon>Pseudomonadota</taxon>
        <taxon>Alphaproteobacteria</taxon>
        <taxon>Rhodospirillales</taxon>
        <taxon>Dongiaceae</taxon>
        <taxon>Aliidongia</taxon>
    </lineage>
</organism>
<name>A0A8J2YU78_9PROT</name>
<sequence>MRPLLPFLLVPALLVAGCKPSPEEVALATRKTVTATEPLVARCKAEFVKSLAGLPVTFDPGPTIANYGDAVTIRLEAQPTDPNAINDKIYSCDFEQGEMVRHGPA</sequence>
<reference evidence="1" key="2">
    <citation type="submission" date="2020-09" db="EMBL/GenBank/DDBJ databases">
        <authorList>
            <person name="Sun Q."/>
            <person name="Zhou Y."/>
        </authorList>
    </citation>
    <scope>NUCLEOTIDE SEQUENCE</scope>
    <source>
        <strain evidence="1">CGMCC 1.15725</strain>
    </source>
</reference>
<comment type="caution">
    <text evidence="1">The sequence shown here is derived from an EMBL/GenBank/DDBJ whole genome shotgun (WGS) entry which is preliminary data.</text>
</comment>